<dbReference type="OrthoDB" id="2101583at2759"/>
<accession>A0A0K9PWR8</accession>
<protein>
    <submittedName>
        <fullName evidence="1">Uncharacterized protein</fullName>
    </submittedName>
</protein>
<dbReference type="PANTHER" id="PTHR34966">
    <property type="entry name" value="OSJNBA0043L24.15 PROTEIN"/>
    <property type="match status" value="1"/>
</dbReference>
<dbReference type="OMA" id="EGLANNH"/>
<proteinExistence type="predicted"/>
<evidence type="ECO:0000313" key="1">
    <source>
        <dbReference type="EMBL" id="KMZ72645.1"/>
    </source>
</evidence>
<comment type="caution">
    <text evidence="1">The sequence shown here is derived from an EMBL/GenBank/DDBJ whole genome shotgun (WGS) entry which is preliminary data.</text>
</comment>
<dbReference type="AlphaFoldDB" id="A0A0K9PWR8"/>
<keyword evidence="2" id="KW-1185">Reference proteome</keyword>
<dbReference type="PANTHER" id="PTHR34966:SF1">
    <property type="entry name" value="OS04G0508100 PROTEIN"/>
    <property type="match status" value="1"/>
</dbReference>
<dbReference type="Proteomes" id="UP000036987">
    <property type="component" value="Unassembled WGS sequence"/>
</dbReference>
<organism evidence="1 2">
    <name type="scientific">Zostera marina</name>
    <name type="common">Eelgrass</name>
    <dbReference type="NCBI Taxonomy" id="29655"/>
    <lineage>
        <taxon>Eukaryota</taxon>
        <taxon>Viridiplantae</taxon>
        <taxon>Streptophyta</taxon>
        <taxon>Embryophyta</taxon>
        <taxon>Tracheophyta</taxon>
        <taxon>Spermatophyta</taxon>
        <taxon>Magnoliopsida</taxon>
        <taxon>Liliopsida</taxon>
        <taxon>Zosteraceae</taxon>
        <taxon>Zostera</taxon>
    </lineage>
</organism>
<dbReference type="EMBL" id="LFYR01000621">
    <property type="protein sequence ID" value="KMZ72645.1"/>
    <property type="molecule type" value="Genomic_DNA"/>
</dbReference>
<sequence length="69" mass="7688">MAGGNFLARAISYVVNEIVVEGLANNHSFQRFAVRTSKALEEVSTKVVQAKQEIAQQVKDMNKNSDMFK</sequence>
<evidence type="ECO:0000313" key="2">
    <source>
        <dbReference type="Proteomes" id="UP000036987"/>
    </source>
</evidence>
<reference evidence="2" key="1">
    <citation type="journal article" date="2016" name="Nature">
        <title>The genome of the seagrass Zostera marina reveals angiosperm adaptation to the sea.</title>
        <authorList>
            <person name="Olsen J.L."/>
            <person name="Rouze P."/>
            <person name="Verhelst B."/>
            <person name="Lin Y.-C."/>
            <person name="Bayer T."/>
            <person name="Collen J."/>
            <person name="Dattolo E."/>
            <person name="De Paoli E."/>
            <person name="Dittami S."/>
            <person name="Maumus F."/>
            <person name="Michel G."/>
            <person name="Kersting A."/>
            <person name="Lauritano C."/>
            <person name="Lohaus R."/>
            <person name="Toepel M."/>
            <person name="Tonon T."/>
            <person name="Vanneste K."/>
            <person name="Amirebrahimi M."/>
            <person name="Brakel J."/>
            <person name="Bostroem C."/>
            <person name="Chovatia M."/>
            <person name="Grimwood J."/>
            <person name="Jenkins J.W."/>
            <person name="Jueterbock A."/>
            <person name="Mraz A."/>
            <person name="Stam W.T."/>
            <person name="Tice H."/>
            <person name="Bornberg-Bauer E."/>
            <person name="Green P.J."/>
            <person name="Pearson G.A."/>
            <person name="Procaccini G."/>
            <person name="Duarte C.M."/>
            <person name="Schmutz J."/>
            <person name="Reusch T.B.H."/>
            <person name="Van de Peer Y."/>
        </authorList>
    </citation>
    <scope>NUCLEOTIDE SEQUENCE [LARGE SCALE GENOMIC DNA]</scope>
    <source>
        <strain evidence="2">cv. Finnish</strain>
    </source>
</reference>
<gene>
    <name evidence="1" type="ORF">ZOSMA_160G00190</name>
</gene>
<name>A0A0K9PWR8_ZOSMR</name>